<keyword evidence="8" id="KW-0539">Nucleus</keyword>
<feature type="compositionally biased region" description="Polar residues" evidence="10">
    <location>
        <begin position="12"/>
        <end position="23"/>
    </location>
</feature>
<evidence type="ECO:0000256" key="7">
    <source>
        <dbReference type="ARBA" id="ARBA00023125"/>
    </source>
</evidence>
<dbReference type="InterPro" id="IPR000330">
    <property type="entry name" value="SNF2_N"/>
</dbReference>
<evidence type="ECO:0000256" key="10">
    <source>
        <dbReference type="SAM" id="MobiDB-lite"/>
    </source>
</evidence>
<dbReference type="SUPFAM" id="SSF52540">
    <property type="entry name" value="P-loop containing nucleoside triphosphate hydrolases"/>
    <property type="match status" value="2"/>
</dbReference>
<keyword evidence="7" id="KW-0238">DNA-binding</keyword>
<feature type="region of interest" description="Disordered" evidence="10">
    <location>
        <begin position="665"/>
        <end position="754"/>
    </location>
</feature>
<dbReference type="Ensembl" id="ENSSRHT00000039847.1">
    <property type="protein sequence ID" value="ENSSRHP00000038741.1"/>
    <property type="gene ID" value="ENSSRHG00000019725.1"/>
</dbReference>
<keyword evidence="9" id="KW-0175">Coiled coil</keyword>
<evidence type="ECO:0000256" key="3">
    <source>
        <dbReference type="ARBA" id="ARBA00022801"/>
    </source>
</evidence>
<dbReference type="Gene3D" id="1.10.10.60">
    <property type="entry name" value="Homeodomain-like"/>
    <property type="match status" value="1"/>
</dbReference>
<dbReference type="GO" id="GO:0035267">
    <property type="term" value="C:NuA4 histone acetyltransferase complex"/>
    <property type="evidence" value="ECO:0007669"/>
    <property type="project" value="TreeGrafter"/>
</dbReference>
<dbReference type="Pfam" id="PF00271">
    <property type="entry name" value="Helicase_C"/>
    <property type="match status" value="1"/>
</dbReference>
<feature type="region of interest" description="Disordered" evidence="10">
    <location>
        <begin position="2123"/>
        <end position="2144"/>
    </location>
</feature>
<dbReference type="PROSITE" id="PS51192">
    <property type="entry name" value="HELICASE_ATP_BIND_1"/>
    <property type="match status" value="1"/>
</dbReference>
<organism evidence="15 16">
    <name type="scientific">Sinocyclocheilus rhinocerous</name>
    <dbReference type="NCBI Taxonomy" id="307959"/>
    <lineage>
        <taxon>Eukaryota</taxon>
        <taxon>Metazoa</taxon>
        <taxon>Chordata</taxon>
        <taxon>Craniata</taxon>
        <taxon>Vertebrata</taxon>
        <taxon>Euteleostomi</taxon>
        <taxon>Actinopterygii</taxon>
        <taxon>Neopterygii</taxon>
        <taxon>Teleostei</taxon>
        <taxon>Ostariophysi</taxon>
        <taxon>Cypriniformes</taxon>
        <taxon>Cyprinidae</taxon>
        <taxon>Cyprininae</taxon>
        <taxon>Sinocyclocheilus</taxon>
    </lineage>
</organism>
<dbReference type="PANTHER" id="PTHR46459:SF1">
    <property type="entry name" value="E1A-BINDING PROTEIN P400"/>
    <property type="match status" value="1"/>
</dbReference>
<dbReference type="InterPro" id="IPR014012">
    <property type="entry name" value="HSA_dom"/>
</dbReference>
<dbReference type="Proteomes" id="UP000472270">
    <property type="component" value="Unassembled WGS sequence"/>
</dbReference>
<dbReference type="InterPro" id="IPR049730">
    <property type="entry name" value="SNF2/RAD54-like_C"/>
</dbReference>
<feature type="region of interest" description="Disordered" evidence="10">
    <location>
        <begin position="2710"/>
        <end position="2772"/>
    </location>
</feature>
<feature type="compositionally biased region" description="Low complexity" evidence="10">
    <location>
        <begin position="2722"/>
        <end position="2749"/>
    </location>
</feature>
<keyword evidence="16" id="KW-1185">Reference proteome</keyword>
<feature type="domain" description="Helicase C-terminal" evidence="13">
    <location>
        <begin position="1739"/>
        <end position="1896"/>
    </location>
</feature>
<evidence type="ECO:0000313" key="16">
    <source>
        <dbReference type="Proteomes" id="UP000472270"/>
    </source>
</evidence>
<gene>
    <name evidence="15" type="primary">LOC107726207</name>
</gene>
<feature type="domain" description="HSA" evidence="14">
    <location>
        <begin position="782"/>
        <end position="854"/>
    </location>
</feature>
<feature type="region of interest" description="Disordered" evidence="10">
    <location>
        <begin position="309"/>
        <end position="339"/>
    </location>
</feature>
<feature type="coiled-coil region" evidence="9">
    <location>
        <begin position="1939"/>
        <end position="1994"/>
    </location>
</feature>
<dbReference type="GO" id="GO:0005524">
    <property type="term" value="F:ATP binding"/>
    <property type="evidence" value="ECO:0007669"/>
    <property type="project" value="UniProtKB-KW"/>
</dbReference>
<dbReference type="CDD" id="cd18793">
    <property type="entry name" value="SF2_C_SNF"/>
    <property type="match status" value="1"/>
</dbReference>
<feature type="region of interest" description="Disordered" evidence="10">
    <location>
        <begin position="1407"/>
        <end position="1458"/>
    </location>
</feature>
<sequence length="2772" mass="305069">MHHGGGPPKVQRNLQRSKSFTGSETEDQQQHQQPPQQPKQKQQQPMPSPVTSFAPSASPSAPQSPNYQFIMSRSPVTGQNMNITLQNVGPMVPGSQQITLASLPLQSPASPGFQHQPQQWRFESGSSSYVVTSPLPQTMQPQSPTQHSPVPIQAVPRPSAPGSALGVCGQSPTRFVEGGIMVRQINLSSPPGSGHFVYQDGTGLAQLAPTTAGAVQLTSPGTPGAVRERRLSQPHSQTGGTIHHLGPQSPVAAGAALPTLGSPGHITTSNLPPQISSIIQGQLARPMIFEKMAQGVVAGVAASFGVTSTIPPSSPSRGNPPQGLTNQSLTPTSMKKMQPKKLEEIAPSNPEVAQLRKQCLEHHAKKMESLKEVFKDYLIELFFLQHLQGNMMDYLAFKKKPCVPLFTYLRQNDLDLEDEEEEEEQSEVINDEVKVVTGKDGQTVTPVAIATQLPPNVSAAFSTQQLFQVMEASLVEIISNPVDMEAFKRQQAMAQADQAKRSRMEVGRHGMIFQHPAVTPLGSPGVPLQQLMPTAQGGMPPTPQTVQIGGQKQNQQQYDPSKGPPVQNAASLHTPPPQLPGRFPQGGLPMAGLSLSLSQGQAMVVDQQAPVKVQGAGAVLAPVNPHAQLQAQLQQMKSGLHLQMQQQQQQSFILSLFQTVALVRPGSDSSQPAQRLLSNSLSNPAMSPAPLTSPSSLSSPHPSVPVRTPSTGPSLSSAAQSKLATTNGTTGLKMSGLGQSPVGQNSQECSQDKQAEQAKLESHVHQRIAELRKEGQWSASRLPKLQEACRPKSHWDYLLEEMQWMAADFAEERRWKMAAAKKLVRTCARYHVEQKKMEEREKREEEMRLRHIASTIARGVDCFWSNIEQVHLHVIYTNIILQETGPSRKRKSSTSLSDVEVEDEESTIEEQEAMEVAADQKAELAELTKEGQFYILNLWALTVYALLRSDMDSPLDSPHDAVLIDSLLSMDQYRGAQRTASGPDGKPIKDIAEVAAATDLILPKGSARTTLTSRSSPPALLHGSLREYQQVGVEWLASLHRKNLNGILADETGLGKTVQTVAYFAHLACNQGIWGPHLVVVRTCKLINWEMEFKRWCPGLKILLYLGSRKQWCEPNSFHVCVTSYKLLLKDQSHFLRRRWRHLVLDEVQLIKNMTEKQWETIFNIKSQQRILLINTPLQNTLKELWTMIHFLLPGITHPYLSFPIKPGTDQNQDYCHKLVIRLHRMIQPFILRRSKRDVEKQMPKKYEHILKCRLSKRQKSMYEDILIQPSAQEALKTGHFVRVLEVLMQLQKICNHPDLIQPRDTHNSYICQPLQYNTPSLLLTALQQDQWKTVDMSLFDLIGNEGRLTRYEAEEALPKLRMNKQLIEEIYNARDPPARPRPCKIKPMRLFLPVQYGTKPEGHLVPITSSTTQAPRATAVTTAPTTTTNPATAAPSPQPRGKSPLTTTTSAQGKTPSCGDVVKVTQLVGQGRIAQPETPVTLQFQGNKFTLSPSQLRQLTTGQPLQLQGNILQIVSAPGQPLLRPQGPPMVMPTVPLAVPVQNSSGMPPPATSTPPQVSRSAIIFGSYENILKGYEERNRQLKERLASLFHANEWRSSRSVMYGSDLIKTCFVYEGRPPPAFPTPQHSRWSWVGRDSCIRAQQTCVSTVAPLRSAILSNTEQEAAAGTLFSCILPAAVAPPPQLYASNPPPSYSLAQKSFRRQLQEASAPHNAEIRNLACPPVVRFPHVHMLEMDSGKLEALSILLQKLSAENRRLLIFTQMASMLDILEAFLDHRHLTYVRLDESLSLEERQERVKRFNRNRQIFCTILTNRCCSAMGHVFDADTIVFYDTDLNPSMDLRTQEWCDKIGRSKDIHIYRLESGNSIEEKLLKNGTKDLIREVAAQGMDYTLAFLTQRTIQDLFEVEAGSGEKVEEFVVLHQEPSPSESIPPHVARPYIQALNTIRKKTQDEVEETEVDMKSEKVGGQEEIDVKEGVREEASQLEELAAVMEQLTPIERYALHYLEYLHISEDEQVIKERIEAAKRGWEQQQQQKLKVEKTEQMILEDEEDLFTYTREDAYNMEYVFENENGQTEIMPLWTPPTPPQDDNDIYIDSVICLMYDTAPMPESKLPPVYVRKERKRHMDPSALGRKKKKGHGESVIPPRSLFDKASLLKVRREGKDQKKNFSLKQQAPFAKPLPSLLKPAMEAGQDNPEWLISEDWALLQAVKQLLELPLNLTIVSPAHTPNWDLVSDVVNSCSRIYRSPKQCRNRYENVIIPREEGKSKNSRPLRTCQIYTQDDNATQIQLFNNRFELMKIIASKRSPPIRPLLGMNPFQKNPKHASVLAESGISYDKPLPPIQVASQRAERIAKEKKVRYKLYDVDLIWVLLILKTGAIKTAAVGTSIQPATVSGNVIVNTVPGVLPGQFQANKRLASPVIPTAGTATAQVVHTQQRTVPATAAPAEVVAIATGQSVRAVTPVTASAVVSTNLTPGQSQTRTLVAPAPGMQLSQGKPLTPAQFQQLQLRQQLQQQQQQPQAASPQIKAVGKPQQLQMAQQQVAAAVAAAQGQQASSTQQPQQVHATPAATSNPQIAAVAAPRAGAVLAGTTVTNLQVARLTRVPAPGPIQAQPGQTAQVTLTKPPPVVSVPAVVSSAGVTTLPVTVAGISVAIGQAQKIQAQPQTVALTQAAPAAGSAQAQVQVIPTGTATTTQVVQQKLLQQQVVTAAAASPQIQTPPPHSPAQQQSAAAATAAESPAQQAAATPQPQQGKGNTRIGAAMRSKTPAKPSGGS</sequence>
<comment type="subcellular location">
    <subcellularLocation>
        <location evidence="1">Nucleus</location>
    </subcellularLocation>
</comment>
<protein>
    <submittedName>
        <fullName evidence="15">E1A-binding protein p400-like</fullName>
    </submittedName>
</protein>
<keyword evidence="3" id="KW-0378">Hydrolase</keyword>
<keyword evidence="2" id="KW-0547">Nucleotide-binding</keyword>
<feature type="compositionally biased region" description="Low complexity" evidence="10">
    <location>
        <begin position="544"/>
        <end position="557"/>
    </location>
</feature>
<evidence type="ECO:0000256" key="8">
    <source>
        <dbReference type="ARBA" id="ARBA00023242"/>
    </source>
</evidence>
<dbReference type="GO" id="GO:0004386">
    <property type="term" value="F:helicase activity"/>
    <property type="evidence" value="ECO:0007669"/>
    <property type="project" value="UniProtKB-KW"/>
</dbReference>
<dbReference type="FunFam" id="3.40.50.10810:FF:000005">
    <property type="entry name" value="Photoperiod-independent early flowering 1"/>
    <property type="match status" value="1"/>
</dbReference>
<feature type="compositionally biased region" description="Polar residues" evidence="10">
    <location>
        <begin position="1445"/>
        <end position="1456"/>
    </location>
</feature>
<feature type="compositionally biased region" description="Low complexity" evidence="10">
    <location>
        <begin position="1412"/>
        <end position="1436"/>
    </location>
</feature>
<keyword evidence="6" id="KW-0156">Chromatin regulator</keyword>
<feature type="compositionally biased region" description="Polar residues" evidence="10">
    <location>
        <begin position="309"/>
        <end position="335"/>
    </location>
</feature>
<dbReference type="InterPro" id="IPR038718">
    <property type="entry name" value="SNF2-like_sf"/>
</dbReference>
<dbReference type="InterPro" id="IPR001650">
    <property type="entry name" value="Helicase_C-like"/>
</dbReference>
<dbReference type="InterPro" id="IPR001005">
    <property type="entry name" value="SANT/Myb"/>
</dbReference>
<dbReference type="GO" id="GO:0016787">
    <property type="term" value="F:hydrolase activity"/>
    <property type="evidence" value="ECO:0007669"/>
    <property type="project" value="UniProtKB-KW"/>
</dbReference>
<dbReference type="GO" id="GO:0006325">
    <property type="term" value="P:chromatin organization"/>
    <property type="evidence" value="ECO:0007669"/>
    <property type="project" value="UniProtKB-KW"/>
</dbReference>
<dbReference type="CDD" id="cd00167">
    <property type="entry name" value="SANT"/>
    <property type="match status" value="1"/>
</dbReference>
<keyword evidence="4" id="KW-0347">Helicase</keyword>
<feature type="compositionally biased region" description="Low complexity" evidence="10">
    <location>
        <begin position="684"/>
        <end position="706"/>
    </location>
</feature>
<feature type="compositionally biased region" description="Polar residues" evidence="10">
    <location>
        <begin position="667"/>
        <end position="683"/>
    </location>
</feature>
<feature type="domain" description="Myb-like" evidence="11">
    <location>
        <begin position="2197"/>
        <end position="2258"/>
    </location>
</feature>
<name>A0A673IMG2_9TELE</name>
<feature type="region of interest" description="Disordered" evidence="10">
    <location>
        <begin position="232"/>
        <end position="270"/>
    </location>
</feature>
<evidence type="ECO:0000259" key="12">
    <source>
        <dbReference type="PROSITE" id="PS51192"/>
    </source>
</evidence>
<dbReference type="InterPro" id="IPR027417">
    <property type="entry name" value="P-loop_NTPase"/>
</dbReference>
<dbReference type="Gene3D" id="1.20.120.850">
    <property type="entry name" value="SWI2/SNF2 ATPases, N-terminal domain"/>
    <property type="match status" value="1"/>
</dbReference>
<evidence type="ECO:0000256" key="5">
    <source>
        <dbReference type="ARBA" id="ARBA00022840"/>
    </source>
</evidence>
<evidence type="ECO:0000256" key="2">
    <source>
        <dbReference type="ARBA" id="ARBA00022741"/>
    </source>
</evidence>
<evidence type="ECO:0000259" key="11">
    <source>
        <dbReference type="PROSITE" id="PS50090"/>
    </source>
</evidence>
<feature type="coiled-coil region" evidence="9">
    <location>
        <begin position="1566"/>
        <end position="1593"/>
    </location>
</feature>
<evidence type="ECO:0000313" key="15">
    <source>
        <dbReference type="Ensembl" id="ENSSRHP00000038741.1"/>
    </source>
</evidence>
<feature type="compositionally biased region" description="Polar residues" evidence="10">
    <location>
        <begin position="708"/>
        <end position="749"/>
    </location>
</feature>
<feature type="domain" description="Helicase ATP-binding" evidence="12">
    <location>
        <begin position="1037"/>
        <end position="1195"/>
    </location>
</feature>
<feature type="region of interest" description="Disordered" evidence="10">
    <location>
        <begin position="1"/>
        <end position="68"/>
    </location>
</feature>
<evidence type="ECO:0000256" key="4">
    <source>
        <dbReference type="ARBA" id="ARBA00022806"/>
    </source>
</evidence>
<dbReference type="SMART" id="SM00573">
    <property type="entry name" value="HSA"/>
    <property type="match status" value="1"/>
</dbReference>
<feature type="region of interest" description="Disordered" evidence="10">
    <location>
        <begin position="887"/>
        <end position="906"/>
    </location>
</feature>
<feature type="compositionally biased region" description="Low complexity" evidence="10">
    <location>
        <begin position="30"/>
        <end position="65"/>
    </location>
</feature>
<dbReference type="SMART" id="SM00487">
    <property type="entry name" value="DEXDc"/>
    <property type="match status" value="1"/>
</dbReference>
<keyword evidence="5" id="KW-0067">ATP-binding</keyword>
<dbReference type="Pfam" id="PF07529">
    <property type="entry name" value="HSA"/>
    <property type="match status" value="1"/>
</dbReference>
<dbReference type="GO" id="GO:0003682">
    <property type="term" value="F:chromatin binding"/>
    <property type="evidence" value="ECO:0007669"/>
    <property type="project" value="TreeGrafter"/>
</dbReference>
<dbReference type="Gene3D" id="3.40.50.300">
    <property type="entry name" value="P-loop containing nucleotide triphosphate hydrolases"/>
    <property type="match status" value="1"/>
</dbReference>
<evidence type="ECO:0000256" key="6">
    <source>
        <dbReference type="ARBA" id="ARBA00022853"/>
    </source>
</evidence>
<dbReference type="GO" id="GO:0003677">
    <property type="term" value="F:DNA binding"/>
    <property type="evidence" value="ECO:0007669"/>
    <property type="project" value="UniProtKB-KW"/>
</dbReference>
<feature type="region of interest" description="Disordered" evidence="10">
    <location>
        <begin position="535"/>
        <end position="576"/>
    </location>
</feature>
<dbReference type="InterPro" id="IPR014001">
    <property type="entry name" value="Helicase_ATP-bd"/>
</dbReference>
<reference evidence="15" key="1">
    <citation type="submission" date="2025-08" db="UniProtKB">
        <authorList>
            <consortium name="Ensembl"/>
        </authorList>
    </citation>
    <scope>IDENTIFICATION</scope>
</reference>
<evidence type="ECO:0000256" key="9">
    <source>
        <dbReference type="SAM" id="Coils"/>
    </source>
</evidence>
<proteinExistence type="predicted"/>
<dbReference type="InterPro" id="IPR031575">
    <property type="entry name" value="EP400_N"/>
</dbReference>
<evidence type="ECO:0000259" key="13">
    <source>
        <dbReference type="PROSITE" id="PS51194"/>
    </source>
</evidence>
<dbReference type="PROSITE" id="PS50090">
    <property type="entry name" value="MYB_LIKE"/>
    <property type="match status" value="1"/>
</dbReference>
<dbReference type="PANTHER" id="PTHR46459">
    <property type="entry name" value="E1A-BINDING PROTEIN P400-RELATED"/>
    <property type="match status" value="1"/>
</dbReference>
<dbReference type="PROSITE" id="PS51204">
    <property type="entry name" value="HSA"/>
    <property type="match status" value="1"/>
</dbReference>
<dbReference type="Pfam" id="PF00176">
    <property type="entry name" value="SNF2-rel_dom"/>
    <property type="match status" value="1"/>
</dbReference>
<evidence type="ECO:0000256" key="1">
    <source>
        <dbReference type="ARBA" id="ARBA00004123"/>
    </source>
</evidence>
<reference evidence="15" key="2">
    <citation type="submission" date="2025-09" db="UniProtKB">
        <authorList>
            <consortium name="Ensembl"/>
        </authorList>
    </citation>
    <scope>IDENTIFICATION</scope>
</reference>
<dbReference type="Pfam" id="PF15790">
    <property type="entry name" value="EP400_N"/>
    <property type="match status" value="1"/>
</dbReference>
<dbReference type="GO" id="GO:0000812">
    <property type="term" value="C:Swr1 complex"/>
    <property type="evidence" value="ECO:0007669"/>
    <property type="project" value="TreeGrafter"/>
</dbReference>
<dbReference type="GO" id="GO:0006281">
    <property type="term" value="P:DNA repair"/>
    <property type="evidence" value="ECO:0007669"/>
    <property type="project" value="TreeGrafter"/>
</dbReference>
<dbReference type="Gene3D" id="3.40.50.10810">
    <property type="entry name" value="Tandem AAA-ATPase domain"/>
    <property type="match status" value="1"/>
</dbReference>
<dbReference type="PROSITE" id="PS51194">
    <property type="entry name" value="HELICASE_CTER"/>
    <property type="match status" value="1"/>
</dbReference>
<evidence type="ECO:0000259" key="14">
    <source>
        <dbReference type="PROSITE" id="PS51204"/>
    </source>
</evidence>
<accession>A0A673IMG2</accession>